<dbReference type="EMBL" id="PGLV01000004">
    <property type="protein sequence ID" value="POZ54492.1"/>
    <property type="molecule type" value="Genomic_DNA"/>
</dbReference>
<reference evidence="2 3" key="1">
    <citation type="submission" date="2017-11" db="EMBL/GenBank/DDBJ databases">
        <title>Genome sequence of Lysinibacillus sphaericus, a lignin-degrading bacteria isolated from municipal solid waste soil.</title>
        <authorList>
            <person name="Persinoti G.F."/>
            <person name="Paixao D.A."/>
            <person name="Bugg T.D."/>
            <person name="Squina F.M."/>
        </authorList>
    </citation>
    <scope>NUCLEOTIDE SEQUENCE [LARGE SCALE GENOMIC DNA]</scope>
    <source>
        <strain evidence="2 3">A1</strain>
    </source>
</reference>
<keyword evidence="1" id="KW-0812">Transmembrane</keyword>
<evidence type="ECO:0000313" key="2">
    <source>
        <dbReference type="EMBL" id="POZ54492.1"/>
    </source>
</evidence>
<evidence type="ECO:0000256" key="1">
    <source>
        <dbReference type="SAM" id="Phobius"/>
    </source>
</evidence>
<protein>
    <submittedName>
        <fullName evidence="2">Uncharacterized protein</fullName>
    </submittedName>
</protein>
<evidence type="ECO:0000313" key="3">
    <source>
        <dbReference type="Proteomes" id="UP000237319"/>
    </source>
</evidence>
<keyword evidence="1" id="KW-0472">Membrane</keyword>
<comment type="caution">
    <text evidence="2">The sequence shown here is derived from an EMBL/GenBank/DDBJ whole genome shotgun (WGS) entry which is preliminary data.</text>
</comment>
<sequence>METPTIPPSIMWFGTKNSSSPNAIMTAPMATITIRAVIFRTVFFFCCLALATLVVCESLKSIAPIN</sequence>
<proteinExistence type="predicted"/>
<organism evidence="2 3">
    <name type="scientific">Lysinibacillus sphaericus</name>
    <name type="common">Bacillus sphaericus</name>
    <dbReference type="NCBI Taxonomy" id="1421"/>
    <lineage>
        <taxon>Bacteria</taxon>
        <taxon>Bacillati</taxon>
        <taxon>Bacillota</taxon>
        <taxon>Bacilli</taxon>
        <taxon>Bacillales</taxon>
        <taxon>Bacillaceae</taxon>
        <taxon>Lysinibacillus</taxon>
    </lineage>
</organism>
<dbReference type="Proteomes" id="UP000237319">
    <property type="component" value="Unassembled WGS sequence"/>
</dbReference>
<gene>
    <name evidence="2" type="ORF">LYSIN_03827</name>
</gene>
<name>A0A2S5CUT7_LYSSH</name>
<dbReference type="AlphaFoldDB" id="A0A2S5CUT7"/>
<keyword evidence="1" id="KW-1133">Transmembrane helix</keyword>
<keyword evidence="3" id="KW-1185">Reference proteome</keyword>
<accession>A0A2S5CUT7</accession>
<feature type="transmembrane region" description="Helical" evidence="1">
    <location>
        <begin position="37"/>
        <end position="56"/>
    </location>
</feature>